<keyword evidence="3 5" id="KW-1133">Transmembrane helix</keyword>
<evidence type="ECO:0000256" key="5">
    <source>
        <dbReference type="SAM" id="Phobius"/>
    </source>
</evidence>
<dbReference type="InterPro" id="IPR002293">
    <property type="entry name" value="AA/rel_permease1"/>
</dbReference>
<keyword evidence="2 5" id="KW-0812">Transmembrane</keyword>
<dbReference type="GO" id="GO:0015179">
    <property type="term" value="F:L-amino acid transmembrane transporter activity"/>
    <property type="evidence" value="ECO:0007669"/>
    <property type="project" value="TreeGrafter"/>
</dbReference>
<dbReference type="GO" id="GO:0016020">
    <property type="term" value="C:membrane"/>
    <property type="evidence" value="ECO:0007669"/>
    <property type="project" value="UniProtKB-SubCell"/>
</dbReference>
<keyword evidence="4 5" id="KW-0472">Membrane</keyword>
<evidence type="ECO:0000256" key="2">
    <source>
        <dbReference type="ARBA" id="ARBA00022692"/>
    </source>
</evidence>
<dbReference type="AlphaFoldDB" id="A0A5N5SYQ4"/>
<sequence length="271" mass="28865">TDEGRSTSKEDEKVSLKKNIGFTSCVGIIIGTVIGSGIFISPIGVLLESGSVGLTLIIWALCGFFSFMGALSFTELATLLPSSGGQYIYLLEGFAPNRKSEKLFWGPLLAFLFSMEETFFSRPASSAVQALSISTYLLNLGKLGCASGSSENEVVQIKLMASCFVVVITTINCYSVKFSTGVINVFTALKLLALFVIITGGVLTLSSGETGALKTGNLSKAMLTSFIVITTVYLATNISYFALMSKEEFIASDAVAVDLGLNFLDILEEFT</sequence>
<feature type="transmembrane region" description="Helical" evidence="5">
    <location>
        <begin position="52"/>
        <end position="73"/>
    </location>
</feature>
<name>A0A5N5SYQ4_9CRUS</name>
<evidence type="ECO:0000313" key="7">
    <source>
        <dbReference type="Proteomes" id="UP000326759"/>
    </source>
</evidence>
<feature type="non-terminal residue" evidence="6">
    <location>
        <position position="1"/>
    </location>
</feature>
<gene>
    <name evidence="6" type="ORF">Anas_03991</name>
</gene>
<reference evidence="6 7" key="1">
    <citation type="journal article" date="2019" name="PLoS Biol.">
        <title>Sex chromosomes control vertical transmission of feminizing Wolbachia symbionts in an isopod.</title>
        <authorList>
            <person name="Becking T."/>
            <person name="Chebbi M.A."/>
            <person name="Giraud I."/>
            <person name="Moumen B."/>
            <person name="Laverre T."/>
            <person name="Caubet Y."/>
            <person name="Peccoud J."/>
            <person name="Gilbert C."/>
            <person name="Cordaux R."/>
        </authorList>
    </citation>
    <scope>NUCLEOTIDE SEQUENCE [LARGE SCALE GENOMIC DNA]</scope>
    <source>
        <strain evidence="6">ANa2</strain>
        <tissue evidence="6">Whole body excluding digestive tract and cuticle</tissue>
    </source>
</reference>
<dbReference type="PANTHER" id="PTHR11785:SF516">
    <property type="entry name" value="AMINO ACID PERMEASE_ SLC12A DOMAIN-CONTAINING PROTEIN"/>
    <property type="match status" value="1"/>
</dbReference>
<dbReference type="Proteomes" id="UP000326759">
    <property type="component" value="Unassembled WGS sequence"/>
</dbReference>
<dbReference type="OrthoDB" id="5982228at2759"/>
<accession>A0A5N5SYQ4</accession>
<proteinExistence type="predicted"/>
<evidence type="ECO:0000256" key="4">
    <source>
        <dbReference type="ARBA" id="ARBA00023136"/>
    </source>
</evidence>
<dbReference type="Gene3D" id="1.20.1740.10">
    <property type="entry name" value="Amino acid/polyamine transporter I"/>
    <property type="match status" value="1"/>
</dbReference>
<feature type="transmembrane region" description="Helical" evidence="5">
    <location>
        <begin position="223"/>
        <end position="243"/>
    </location>
</feature>
<feature type="transmembrane region" description="Helical" evidence="5">
    <location>
        <begin position="182"/>
        <end position="203"/>
    </location>
</feature>
<evidence type="ECO:0000256" key="3">
    <source>
        <dbReference type="ARBA" id="ARBA00022989"/>
    </source>
</evidence>
<comment type="caution">
    <text evidence="6">The sequence shown here is derived from an EMBL/GenBank/DDBJ whole genome shotgun (WGS) entry which is preliminary data.</text>
</comment>
<dbReference type="PANTHER" id="PTHR11785">
    <property type="entry name" value="AMINO ACID TRANSPORTER"/>
    <property type="match status" value="1"/>
</dbReference>
<keyword evidence="7" id="KW-1185">Reference proteome</keyword>
<dbReference type="InterPro" id="IPR050598">
    <property type="entry name" value="AminoAcid_Transporter"/>
</dbReference>
<evidence type="ECO:0000313" key="6">
    <source>
        <dbReference type="EMBL" id="KAB7499065.1"/>
    </source>
</evidence>
<comment type="subcellular location">
    <subcellularLocation>
        <location evidence="1">Membrane</location>
        <topology evidence="1">Multi-pass membrane protein</topology>
    </subcellularLocation>
</comment>
<dbReference type="EMBL" id="SEYY01018710">
    <property type="protein sequence ID" value="KAB7499065.1"/>
    <property type="molecule type" value="Genomic_DNA"/>
</dbReference>
<evidence type="ECO:0000256" key="1">
    <source>
        <dbReference type="ARBA" id="ARBA00004141"/>
    </source>
</evidence>
<organism evidence="6 7">
    <name type="scientific">Armadillidium nasatum</name>
    <dbReference type="NCBI Taxonomy" id="96803"/>
    <lineage>
        <taxon>Eukaryota</taxon>
        <taxon>Metazoa</taxon>
        <taxon>Ecdysozoa</taxon>
        <taxon>Arthropoda</taxon>
        <taxon>Crustacea</taxon>
        <taxon>Multicrustacea</taxon>
        <taxon>Malacostraca</taxon>
        <taxon>Eumalacostraca</taxon>
        <taxon>Peracarida</taxon>
        <taxon>Isopoda</taxon>
        <taxon>Oniscidea</taxon>
        <taxon>Crinocheta</taxon>
        <taxon>Armadillidiidae</taxon>
        <taxon>Armadillidium</taxon>
    </lineage>
</organism>
<dbReference type="Pfam" id="PF13520">
    <property type="entry name" value="AA_permease_2"/>
    <property type="match status" value="1"/>
</dbReference>
<feature type="transmembrane region" description="Helical" evidence="5">
    <location>
        <begin position="20"/>
        <end position="40"/>
    </location>
</feature>
<protein>
    <submittedName>
        <fullName evidence="6">B(0,+)-type amino acid transporter 1</fullName>
    </submittedName>
</protein>